<dbReference type="GO" id="GO:0009103">
    <property type="term" value="P:lipopolysaccharide biosynthetic process"/>
    <property type="evidence" value="ECO:0007669"/>
    <property type="project" value="TreeGrafter"/>
</dbReference>
<accession>A0A7I7UF24</accession>
<evidence type="ECO:0000259" key="10">
    <source>
        <dbReference type="Pfam" id="PF19040"/>
    </source>
</evidence>
<evidence type="ECO:0000256" key="2">
    <source>
        <dbReference type="ARBA" id="ARBA00022475"/>
    </source>
</evidence>
<feature type="transmembrane region" description="Helical" evidence="8">
    <location>
        <begin position="171"/>
        <end position="191"/>
    </location>
</feature>
<dbReference type="SUPFAM" id="SSF52266">
    <property type="entry name" value="SGNH hydrolase"/>
    <property type="match status" value="1"/>
</dbReference>
<dbReference type="Pfam" id="PF19040">
    <property type="entry name" value="SGNH"/>
    <property type="match status" value="1"/>
</dbReference>
<dbReference type="PANTHER" id="PTHR23028:SF53">
    <property type="entry name" value="ACYL_TRANSF_3 DOMAIN-CONTAINING PROTEIN"/>
    <property type="match status" value="1"/>
</dbReference>
<sequence>MRAVAVLAVVLFHAAVPGLRGGYVGVDVFFVISGFLITRLLWREADATGTVRLRNFYAARARRLLPAATLVGAVIMIASVALLPPLRAREVVIDGIASALYVSNYTFLLQGVDYFGAEQSQSPFLHYWSLGVEEQFYFVWAPLILCTVWVIRRVRRRNRNEAASSRRPYVLALSLVAVASFALSMVVTHLMPPAAFFALPTRAWQLALGGLVALTAGQWGRLPSLAAAVTGSTGLGMIVLACALLSQSTPYPGTAAILPTMGAVFVIGAGCAAPTAGCGRLLGTRPLRAVGRISYSWYLWHWPVLVLVPVIVGHDLGLAARLVAAVFSAGLAVATFRFVENPLRFSPKIRESAWRSLGLGAGVTAVAGCVGAALLVGMPTPVGRGSPAQPLAFTLAPVPVGESADAHDNAVRQAFSLVNDAVAASAHLEAVPSNLQPALAETTAERQAMRLDGCLLAPFETGQPECVTGDPTSTMTVALVGDSFAAMWNPAFEQIAVEQHWRLQTLTRSLCPLMHVRITNPYLRREDTNCEQWRSQIFDKLRTERPRLIVLSMSRGYDATTGVTPYDPAWLDALTRVVAQLRSTGAQVLVLGPIPDPRTHVPICLSDHLDDATACAPSRSSAVNEPGVAAEAAATELGGGHYVDLTDLFCTDHHCPVIVGNTLVYVDQGHLTPQHSRALAPVIGQLVARALAQN</sequence>
<dbReference type="InterPro" id="IPR043968">
    <property type="entry name" value="SGNH"/>
</dbReference>
<feature type="transmembrane region" description="Helical" evidence="8">
    <location>
        <begin position="24"/>
        <end position="42"/>
    </location>
</feature>
<keyword evidence="12" id="KW-1185">Reference proteome</keyword>
<dbReference type="InterPro" id="IPR002656">
    <property type="entry name" value="Acyl_transf_3_dom"/>
</dbReference>
<evidence type="ECO:0000256" key="7">
    <source>
        <dbReference type="ARBA" id="ARBA00023315"/>
    </source>
</evidence>
<comment type="subcellular location">
    <subcellularLocation>
        <location evidence="1">Cell membrane</location>
        <topology evidence="1">Multi-pass membrane protein</topology>
    </subcellularLocation>
</comment>
<feature type="transmembrane region" description="Helical" evidence="8">
    <location>
        <begin position="258"/>
        <end position="283"/>
    </location>
</feature>
<dbReference type="AlphaFoldDB" id="A0A7I7UF24"/>
<dbReference type="InterPro" id="IPR036514">
    <property type="entry name" value="SGNH_hydro_sf"/>
</dbReference>
<dbReference type="GO" id="GO:0016747">
    <property type="term" value="F:acyltransferase activity, transferring groups other than amino-acyl groups"/>
    <property type="evidence" value="ECO:0007669"/>
    <property type="project" value="InterPro"/>
</dbReference>
<evidence type="ECO:0000256" key="4">
    <source>
        <dbReference type="ARBA" id="ARBA00022692"/>
    </source>
</evidence>
<dbReference type="Pfam" id="PF01757">
    <property type="entry name" value="Acyl_transf_3"/>
    <property type="match status" value="1"/>
</dbReference>
<keyword evidence="2" id="KW-1003">Cell membrane</keyword>
<keyword evidence="5 8" id="KW-1133">Transmembrane helix</keyword>
<feature type="transmembrane region" description="Helical" evidence="8">
    <location>
        <begin position="295"/>
        <end position="312"/>
    </location>
</feature>
<keyword evidence="6 8" id="KW-0472">Membrane</keyword>
<feature type="domain" description="Acyltransferase 3" evidence="9">
    <location>
        <begin position="1"/>
        <end position="334"/>
    </location>
</feature>
<protein>
    <submittedName>
        <fullName evidence="11">Acyltransferase</fullName>
    </submittedName>
</protein>
<evidence type="ECO:0000256" key="3">
    <source>
        <dbReference type="ARBA" id="ARBA00022679"/>
    </source>
</evidence>
<feature type="domain" description="SGNH" evidence="10">
    <location>
        <begin position="462"/>
        <end position="683"/>
    </location>
</feature>
<dbReference type="Proteomes" id="UP000467252">
    <property type="component" value="Chromosome"/>
</dbReference>
<evidence type="ECO:0000313" key="12">
    <source>
        <dbReference type="Proteomes" id="UP000467252"/>
    </source>
</evidence>
<feature type="transmembrane region" description="Helical" evidence="8">
    <location>
        <begin position="203"/>
        <end position="220"/>
    </location>
</feature>
<organism evidence="11 12">
    <name type="scientific">Mycolicibacterium pulveris</name>
    <name type="common">Mycobacterium pulveris</name>
    <dbReference type="NCBI Taxonomy" id="36813"/>
    <lineage>
        <taxon>Bacteria</taxon>
        <taxon>Bacillati</taxon>
        <taxon>Actinomycetota</taxon>
        <taxon>Actinomycetes</taxon>
        <taxon>Mycobacteriales</taxon>
        <taxon>Mycobacteriaceae</taxon>
        <taxon>Mycolicibacterium</taxon>
    </lineage>
</organism>
<keyword evidence="7 11" id="KW-0012">Acyltransferase</keyword>
<evidence type="ECO:0000256" key="8">
    <source>
        <dbReference type="SAM" id="Phobius"/>
    </source>
</evidence>
<dbReference type="GO" id="GO:0005886">
    <property type="term" value="C:plasma membrane"/>
    <property type="evidence" value="ECO:0007669"/>
    <property type="project" value="UniProtKB-SubCell"/>
</dbReference>
<evidence type="ECO:0000256" key="5">
    <source>
        <dbReference type="ARBA" id="ARBA00022989"/>
    </source>
</evidence>
<reference evidence="11 12" key="1">
    <citation type="journal article" date="2019" name="Emerg. Microbes Infect.">
        <title>Comprehensive subspecies identification of 175 nontuberculous mycobacteria species based on 7547 genomic profiles.</title>
        <authorList>
            <person name="Matsumoto Y."/>
            <person name="Kinjo T."/>
            <person name="Motooka D."/>
            <person name="Nabeya D."/>
            <person name="Jung N."/>
            <person name="Uechi K."/>
            <person name="Horii T."/>
            <person name="Iida T."/>
            <person name="Fujita J."/>
            <person name="Nakamura S."/>
        </authorList>
    </citation>
    <scope>NUCLEOTIDE SEQUENCE [LARGE SCALE GENOMIC DNA]</scope>
    <source>
        <strain evidence="11 12">JCM 6370</strain>
    </source>
</reference>
<evidence type="ECO:0000256" key="6">
    <source>
        <dbReference type="ARBA" id="ARBA00023136"/>
    </source>
</evidence>
<feature type="transmembrane region" description="Helical" evidence="8">
    <location>
        <begin position="135"/>
        <end position="151"/>
    </location>
</feature>
<feature type="transmembrane region" description="Helical" evidence="8">
    <location>
        <begin position="318"/>
        <end position="336"/>
    </location>
</feature>
<keyword evidence="4 8" id="KW-0812">Transmembrane</keyword>
<evidence type="ECO:0000313" key="11">
    <source>
        <dbReference type="EMBL" id="BBY79461.1"/>
    </source>
</evidence>
<evidence type="ECO:0000259" key="9">
    <source>
        <dbReference type="Pfam" id="PF01757"/>
    </source>
</evidence>
<dbReference type="InterPro" id="IPR050879">
    <property type="entry name" value="Acyltransferase_3"/>
</dbReference>
<evidence type="ECO:0000256" key="1">
    <source>
        <dbReference type="ARBA" id="ARBA00004651"/>
    </source>
</evidence>
<feature type="transmembrane region" description="Helical" evidence="8">
    <location>
        <begin position="225"/>
        <end position="246"/>
    </location>
</feature>
<gene>
    <name evidence="11" type="ORF">MPUL_06190</name>
</gene>
<feature type="transmembrane region" description="Helical" evidence="8">
    <location>
        <begin position="63"/>
        <end position="83"/>
    </location>
</feature>
<dbReference type="EMBL" id="AP022599">
    <property type="protein sequence ID" value="BBY79461.1"/>
    <property type="molecule type" value="Genomic_DNA"/>
</dbReference>
<feature type="transmembrane region" description="Helical" evidence="8">
    <location>
        <begin position="357"/>
        <end position="378"/>
    </location>
</feature>
<proteinExistence type="predicted"/>
<name>A0A7I7UF24_MYCPV</name>
<dbReference type="CDD" id="cd00229">
    <property type="entry name" value="SGNH_hydrolase"/>
    <property type="match status" value="1"/>
</dbReference>
<keyword evidence="3 11" id="KW-0808">Transferase</keyword>
<dbReference type="Gene3D" id="3.40.50.1110">
    <property type="entry name" value="SGNH hydrolase"/>
    <property type="match status" value="1"/>
</dbReference>
<dbReference type="PANTHER" id="PTHR23028">
    <property type="entry name" value="ACETYLTRANSFERASE"/>
    <property type="match status" value="1"/>
</dbReference>